<dbReference type="GO" id="GO:0005506">
    <property type="term" value="F:iron ion binding"/>
    <property type="evidence" value="ECO:0007669"/>
    <property type="project" value="UniProtKB-UniRule"/>
</dbReference>
<evidence type="ECO:0000256" key="11">
    <source>
        <dbReference type="ARBA" id="ARBA00023136"/>
    </source>
</evidence>
<evidence type="ECO:0000256" key="4">
    <source>
        <dbReference type="ARBA" id="ARBA00022723"/>
    </source>
</evidence>
<dbReference type="Gene3D" id="3.30.70.3270">
    <property type="match status" value="1"/>
</dbReference>
<dbReference type="HAMAP" id="MF_01351">
    <property type="entry name" value="NDH1_NuoI"/>
    <property type="match status" value="1"/>
</dbReference>
<protein>
    <recommendedName>
        <fullName evidence="12">NADH-quinone oxidoreductase subunit I</fullName>
        <ecNumber evidence="12">7.1.1.-</ecNumber>
    </recommendedName>
    <alternativeName>
        <fullName evidence="12">NADH dehydrogenase I subunit I</fullName>
    </alternativeName>
    <alternativeName>
        <fullName evidence="12">NDH-1 subunit I</fullName>
    </alternativeName>
</protein>
<feature type="binding site" evidence="12">
    <location>
        <position position="59"/>
    </location>
    <ligand>
        <name>[4Fe-4S] cluster</name>
        <dbReference type="ChEBI" id="CHEBI:49883"/>
        <label>1</label>
    </ligand>
</feature>
<name>A0A542X8J6_9MICO</name>
<dbReference type="GO" id="GO:0051539">
    <property type="term" value="F:4 iron, 4 sulfur cluster binding"/>
    <property type="evidence" value="ECO:0007669"/>
    <property type="project" value="UniProtKB-KW"/>
</dbReference>
<dbReference type="Pfam" id="PF00037">
    <property type="entry name" value="Fer4"/>
    <property type="match status" value="1"/>
</dbReference>
<dbReference type="GO" id="GO:0048038">
    <property type="term" value="F:quinone binding"/>
    <property type="evidence" value="ECO:0007669"/>
    <property type="project" value="UniProtKB-KW"/>
</dbReference>
<evidence type="ECO:0000256" key="8">
    <source>
        <dbReference type="ARBA" id="ARBA00023014"/>
    </source>
</evidence>
<dbReference type="InterPro" id="IPR010226">
    <property type="entry name" value="NADH_quinone_OxRdtase_chainI"/>
</dbReference>
<evidence type="ECO:0000256" key="1">
    <source>
        <dbReference type="ARBA" id="ARBA00022475"/>
    </source>
</evidence>
<evidence type="ECO:0000256" key="13">
    <source>
        <dbReference type="SAM" id="MobiDB-lite"/>
    </source>
</evidence>
<keyword evidence="8 12" id="KW-0411">Iron-sulfur</keyword>
<keyword evidence="11 12" id="KW-0472">Membrane</keyword>
<evidence type="ECO:0000313" key="15">
    <source>
        <dbReference type="EMBL" id="TQL32149.1"/>
    </source>
</evidence>
<organism evidence="15 16">
    <name type="scientific">Barrientosiimonas humi</name>
    <dbReference type="NCBI Taxonomy" id="999931"/>
    <lineage>
        <taxon>Bacteria</taxon>
        <taxon>Bacillati</taxon>
        <taxon>Actinomycetota</taxon>
        <taxon>Actinomycetes</taxon>
        <taxon>Micrococcales</taxon>
        <taxon>Dermacoccaceae</taxon>
        <taxon>Barrientosiimonas</taxon>
    </lineage>
</organism>
<evidence type="ECO:0000256" key="6">
    <source>
        <dbReference type="ARBA" id="ARBA00022967"/>
    </source>
</evidence>
<keyword evidence="3 12" id="KW-0874">Quinone</keyword>
<dbReference type="EC" id="7.1.1.-" evidence="12"/>
<dbReference type="InterPro" id="IPR017896">
    <property type="entry name" value="4Fe4S_Fe-S-bd"/>
</dbReference>
<comment type="catalytic activity">
    <reaction evidence="12">
        <text>a quinone + NADH + 5 H(+)(in) = a quinol + NAD(+) + 4 H(+)(out)</text>
        <dbReference type="Rhea" id="RHEA:57888"/>
        <dbReference type="ChEBI" id="CHEBI:15378"/>
        <dbReference type="ChEBI" id="CHEBI:24646"/>
        <dbReference type="ChEBI" id="CHEBI:57540"/>
        <dbReference type="ChEBI" id="CHEBI:57945"/>
        <dbReference type="ChEBI" id="CHEBI:132124"/>
    </reaction>
</comment>
<proteinExistence type="inferred from homology"/>
<keyword evidence="7 12" id="KW-0408">Iron</keyword>
<accession>A0A542X8J6</accession>
<evidence type="ECO:0000256" key="12">
    <source>
        <dbReference type="HAMAP-Rule" id="MF_01351"/>
    </source>
</evidence>
<dbReference type="RefSeq" id="WP_142004286.1">
    <property type="nucleotide sequence ID" value="NZ_CAJTBP010000001.1"/>
</dbReference>
<evidence type="ECO:0000256" key="2">
    <source>
        <dbReference type="ARBA" id="ARBA00022485"/>
    </source>
</evidence>
<keyword evidence="2 12" id="KW-0004">4Fe-4S</keyword>
<keyword evidence="5" id="KW-0677">Repeat</keyword>
<keyword evidence="6 12" id="KW-1278">Translocase</keyword>
<dbReference type="PANTHER" id="PTHR10849:SF24">
    <property type="entry name" value="NADH-QUINONE OXIDOREDUCTASE SUBUNIT I 2"/>
    <property type="match status" value="1"/>
</dbReference>
<feature type="binding site" evidence="12">
    <location>
        <position position="115"/>
    </location>
    <ligand>
        <name>[4Fe-4S] cluster</name>
        <dbReference type="ChEBI" id="CHEBI:49883"/>
        <label>1</label>
    </ligand>
</feature>
<keyword evidence="16" id="KW-1185">Reference proteome</keyword>
<dbReference type="Pfam" id="PF12800">
    <property type="entry name" value="Fer4_4"/>
    <property type="match status" value="1"/>
</dbReference>
<dbReference type="PROSITE" id="PS00198">
    <property type="entry name" value="4FE4S_FER_1"/>
    <property type="match status" value="1"/>
</dbReference>
<feature type="domain" description="4Fe-4S ferredoxin-type" evidence="14">
    <location>
        <begin position="96"/>
        <end position="125"/>
    </location>
</feature>
<feature type="binding site" evidence="12">
    <location>
        <position position="108"/>
    </location>
    <ligand>
        <name>[4Fe-4S] cluster</name>
        <dbReference type="ChEBI" id="CHEBI:49883"/>
        <label>2</label>
    </ligand>
</feature>
<dbReference type="Proteomes" id="UP000318336">
    <property type="component" value="Unassembled WGS sequence"/>
</dbReference>
<dbReference type="PROSITE" id="PS51379">
    <property type="entry name" value="4FE4S_FER_2"/>
    <property type="match status" value="2"/>
</dbReference>
<feature type="binding site" evidence="12">
    <location>
        <position position="105"/>
    </location>
    <ligand>
        <name>[4Fe-4S] cluster</name>
        <dbReference type="ChEBI" id="CHEBI:49883"/>
        <label>2</label>
    </ligand>
</feature>
<comment type="subcellular location">
    <subcellularLocation>
        <location evidence="12">Cell membrane</location>
        <topology evidence="12">Peripheral membrane protein</topology>
    </subcellularLocation>
</comment>
<evidence type="ECO:0000259" key="14">
    <source>
        <dbReference type="PROSITE" id="PS51379"/>
    </source>
</evidence>
<feature type="binding site" evidence="12">
    <location>
        <position position="56"/>
    </location>
    <ligand>
        <name>[4Fe-4S] cluster</name>
        <dbReference type="ChEBI" id="CHEBI:49883"/>
        <label>1</label>
    </ligand>
</feature>
<evidence type="ECO:0000313" key="16">
    <source>
        <dbReference type="Proteomes" id="UP000318336"/>
    </source>
</evidence>
<comment type="cofactor">
    <cofactor evidence="12">
        <name>[4Fe-4S] cluster</name>
        <dbReference type="ChEBI" id="CHEBI:49883"/>
    </cofactor>
    <text evidence="12">Binds 2 [4Fe-4S] clusters per subunit.</text>
</comment>
<evidence type="ECO:0000256" key="10">
    <source>
        <dbReference type="ARBA" id="ARBA00023075"/>
    </source>
</evidence>
<comment type="subunit">
    <text evidence="12">NDH-1 is composed of 14 different subunits. Subunits NuoA, H, J, K, L, M, N constitute the membrane sector of the complex.</text>
</comment>
<dbReference type="PANTHER" id="PTHR10849">
    <property type="entry name" value="NADH DEHYDROGENASE UBIQUINONE IRON-SULFUR PROTEIN 8, MITOCHONDRIAL"/>
    <property type="match status" value="1"/>
</dbReference>
<dbReference type="EMBL" id="VFOK01000001">
    <property type="protein sequence ID" value="TQL32149.1"/>
    <property type="molecule type" value="Genomic_DNA"/>
</dbReference>
<evidence type="ECO:0000256" key="5">
    <source>
        <dbReference type="ARBA" id="ARBA00022737"/>
    </source>
</evidence>
<feature type="compositionally biased region" description="Basic and acidic residues" evidence="13">
    <location>
        <begin position="186"/>
        <end position="217"/>
    </location>
</feature>
<comment type="similarity">
    <text evidence="12">Belongs to the complex I 23 kDa subunit family.</text>
</comment>
<feature type="domain" description="4Fe-4S ferredoxin-type" evidence="14">
    <location>
        <begin position="47"/>
        <end position="76"/>
    </location>
</feature>
<dbReference type="GO" id="GO:0005886">
    <property type="term" value="C:plasma membrane"/>
    <property type="evidence" value="ECO:0007669"/>
    <property type="project" value="UniProtKB-SubCell"/>
</dbReference>
<feature type="region of interest" description="Disordered" evidence="13">
    <location>
        <begin position="146"/>
        <end position="217"/>
    </location>
</feature>
<sequence length="217" mass="23908">MPGPSNRRSLVPGLVKGMATTARTMARPAHTHQYPERQPDLAPRTRGVIALLAENCTSCMLCARECPDWCIYIDSHKETIPAGPEGGRDRQQNVLDRFAIDFSLCMYCGICIEVCPFDALFWSPHFEYAEHDIRDLLHEKEQLEEWMPTVPPPPPLDPGAAEPTEALAARKPVRGPRVIRTSASPEDPKAGDAKPDEAKTGDAKTDPTSDDHRAGDA</sequence>
<feature type="binding site" evidence="12">
    <location>
        <position position="66"/>
    </location>
    <ligand>
        <name>[4Fe-4S] cluster</name>
        <dbReference type="ChEBI" id="CHEBI:49883"/>
        <label>2</label>
    </ligand>
</feature>
<dbReference type="GO" id="GO:0050136">
    <property type="term" value="F:NADH dehydrogenase (quinone) (non-electrogenic) activity"/>
    <property type="evidence" value="ECO:0007669"/>
    <property type="project" value="UniProtKB-UniRule"/>
</dbReference>
<dbReference type="SUPFAM" id="SSF54862">
    <property type="entry name" value="4Fe-4S ferredoxins"/>
    <property type="match status" value="1"/>
</dbReference>
<dbReference type="OrthoDB" id="9808559at2"/>
<comment type="caution">
    <text evidence="15">The sequence shown here is derived from an EMBL/GenBank/DDBJ whole genome shotgun (WGS) entry which is preliminary data.</text>
</comment>
<comment type="function">
    <text evidence="12">NDH-1 shuttles electrons from NADH, via FMN and iron-sulfur (Fe-S) centers, to quinones in the respiratory chain. The immediate electron acceptor for the enzyme in this species is believed to be ubiquinone. Couples the redox reaction to proton translocation (for every two electrons transferred, four hydrogen ions are translocated across the cytoplasmic membrane), and thus conserves the redox energy in a proton gradient.</text>
</comment>
<keyword evidence="9 12" id="KW-0520">NAD</keyword>
<feature type="binding site" evidence="12">
    <location>
        <position position="62"/>
    </location>
    <ligand>
        <name>[4Fe-4S] cluster</name>
        <dbReference type="ChEBI" id="CHEBI:49883"/>
        <label>1</label>
    </ligand>
</feature>
<evidence type="ECO:0000256" key="3">
    <source>
        <dbReference type="ARBA" id="ARBA00022719"/>
    </source>
</evidence>
<gene>
    <name evidence="12" type="primary">nuoI</name>
    <name evidence="15" type="ORF">FB554_0264</name>
</gene>
<dbReference type="AlphaFoldDB" id="A0A542X8J6"/>
<keyword evidence="10 12" id="KW-0830">Ubiquinone</keyword>
<feature type="binding site" evidence="12">
    <location>
        <position position="111"/>
    </location>
    <ligand>
        <name>[4Fe-4S] cluster</name>
        <dbReference type="ChEBI" id="CHEBI:49883"/>
        <label>2</label>
    </ligand>
</feature>
<evidence type="ECO:0000256" key="9">
    <source>
        <dbReference type="ARBA" id="ARBA00023027"/>
    </source>
</evidence>
<reference evidence="15 16" key="1">
    <citation type="submission" date="2019-06" db="EMBL/GenBank/DDBJ databases">
        <title>Sequencing the genomes of 1000 actinobacteria strains.</title>
        <authorList>
            <person name="Klenk H.-P."/>
        </authorList>
    </citation>
    <scope>NUCLEOTIDE SEQUENCE [LARGE SCALE GENOMIC DNA]</scope>
    <source>
        <strain evidence="15 16">DSM 24617</strain>
    </source>
</reference>
<evidence type="ECO:0000256" key="7">
    <source>
        <dbReference type="ARBA" id="ARBA00023004"/>
    </source>
</evidence>
<keyword evidence="1 12" id="KW-1003">Cell membrane</keyword>
<keyword evidence="4 12" id="KW-0479">Metal-binding</keyword>
<dbReference type="InterPro" id="IPR017900">
    <property type="entry name" value="4Fe4S_Fe_S_CS"/>
</dbReference>